<accession>A0A9N9KVW0</accession>
<proteinExistence type="predicted"/>
<comment type="caution">
    <text evidence="1">The sequence shown here is derived from an EMBL/GenBank/DDBJ whole genome shotgun (WGS) entry which is preliminary data.</text>
</comment>
<dbReference type="OrthoDB" id="10402228at2759"/>
<reference evidence="1" key="1">
    <citation type="submission" date="2021-07" db="EMBL/GenBank/DDBJ databases">
        <authorList>
            <person name="Durling M."/>
        </authorList>
    </citation>
    <scope>NUCLEOTIDE SEQUENCE</scope>
</reference>
<name>A0A9N9KVW0_9HELO</name>
<dbReference type="EMBL" id="CAJVRL010000056">
    <property type="protein sequence ID" value="CAG8954444.1"/>
    <property type="molecule type" value="Genomic_DNA"/>
</dbReference>
<sequence length="148" mass="16451">MPMSIEALEAPNITTTNTSNETAETQIFLWLHGTWTPCYDHRSFLDPHSTRQPNFHPPRLTTAYFEYPMIEEKSLEEDNIESSSFSENFVVLLIYVAPPPGLGDIELGINCFSGVPTPTSLRVTPVDSSSAEAGLIGRAWDCSEKKSN</sequence>
<dbReference type="AlphaFoldDB" id="A0A9N9KVW0"/>
<keyword evidence="2" id="KW-1185">Reference proteome</keyword>
<gene>
    <name evidence="1" type="ORF">HYFRA_00006072</name>
</gene>
<evidence type="ECO:0000313" key="2">
    <source>
        <dbReference type="Proteomes" id="UP000696280"/>
    </source>
</evidence>
<organism evidence="1 2">
    <name type="scientific">Hymenoscyphus fraxineus</name>
    <dbReference type="NCBI Taxonomy" id="746836"/>
    <lineage>
        <taxon>Eukaryota</taxon>
        <taxon>Fungi</taxon>
        <taxon>Dikarya</taxon>
        <taxon>Ascomycota</taxon>
        <taxon>Pezizomycotina</taxon>
        <taxon>Leotiomycetes</taxon>
        <taxon>Helotiales</taxon>
        <taxon>Helotiaceae</taxon>
        <taxon>Hymenoscyphus</taxon>
    </lineage>
</organism>
<protein>
    <submittedName>
        <fullName evidence="1">Uncharacterized protein</fullName>
    </submittedName>
</protein>
<evidence type="ECO:0000313" key="1">
    <source>
        <dbReference type="EMBL" id="CAG8954444.1"/>
    </source>
</evidence>
<dbReference type="Proteomes" id="UP000696280">
    <property type="component" value="Unassembled WGS sequence"/>
</dbReference>